<evidence type="ECO:0000313" key="5">
    <source>
        <dbReference type="EMBL" id="KAL1880046.1"/>
    </source>
</evidence>
<accession>A0ABR3XWE9</accession>
<reference evidence="5 6" key="1">
    <citation type="journal article" date="2024" name="IMA Fungus">
        <title>IMA Genome - F19 : A genome assembly and annotation guide to empower mycologists, including annotated draft genome sequences of Ceratocystis pirilliformis, Diaporthe australafricana, Fusarium ophioides, Paecilomyces lecythidis, and Sporothrix stenoceras.</title>
        <authorList>
            <person name="Aylward J."/>
            <person name="Wilson A.M."/>
            <person name="Visagie C.M."/>
            <person name="Spraker J."/>
            <person name="Barnes I."/>
            <person name="Buitendag C."/>
            <person name="Ceriani C."/>
            <person name="Del Mar Angel L."/>
            <person name="du Plessis D."/>
            <person name="Fuchs T."/>
            <person name="Gasser K."/>
            <person name="Kramer D."/>
            <person name="Li W."/>
            <person name="Munsamy K."/>
            <person name="Piso A."/>
            <person name="Price J.L."/>
            <person name="Sonnekus B."/>
            <person name="Thomas C."/>
            <person name="van der Nest A."/>
            <person name="van Dijk A."/>
            <person name="van Heerden A."/>
            <person name="van Vuuren N."/>
            <person name="Yilmaz N."/>
            <person name="Duong T.A."/>
            <person name="van der Merwe N.A."/>
            <person name="Wingfield M.J."/>
            <person name="Wingfield B.D."/>
        </authorList>
    </citation>
    <scope>NUCLEOTIDE SEQUENCE [LARGE SCALE GENOMIC DNA]</scope>
    <source>
        <strain evidence="5 6">CMW 18300</strain>
    </source>
</reference>
<keyword evidence="4" id="KW-1133">Transmembrane helix</keyword>
<keyword evidence="4" id="KW-0812">Transmembrane</keyword>
<evidence type="ECO:0000256" key="1">
    <source>
        <dbReference type="ARBA" id="ARBA00022679"/>
    </source>
</evidence>
<comment type="caution">
    <text evidence="5">The sequence shown here is derived from an EMBL/GenBank/DDBJ whole genome shotgun (WGS) entry which is preliminary data.</text>
</comment>
<keyword evidence="3" id="KW-0119">Carbohydrate metabolism</keyword>
<feature type="transmembrane region" description="Helical" evidence="4">
    <location>
        <begin position="12"/>
        <end position="30"/>
    </location>
</feature>
<keyword evidence="1" id="KW-0808">Transferase</keyword>
<keyword evidence="2" id="KW-0294">Fucose metabolism</keyword>
<keyword evidence="4" id="KW-0472">Membrane</keyword>
<dbReference type="Pfam" id="PF10250">
    <property type="entry name" value="O-FucT"/>
    <property type="match status" value="1"/>
</dbReference>
<dbReference type="Gene3D" id="3.40.50.11350">
    <property type="match status" value="1"/>
</dbReference>
<evidence type="ECO:0000256" key="3">
    <source>
        <dbReference type="ARBA" id="ARBA00023277"/>
    </source>
</evidence>
<gene>
    <name evidence="5" type="primary">AOX2_1</name>
    <name evidence="5" type="ORF">Daus18300_001409</name>
</gene>
<proteinExistence type="predicted"/>
<keyword evidence="6" id="KW-1185">Reference proteome</keyword>
<sequence>MYLSPNRFNVCSRRYIVAAILSIITLWFITSDSAPDLDTLRSQITDLTHTGQKGSWTTRKQFVNSALANDIYVDEYDGAAVRKLCDEAQWRDDRIVECNRLAGGIGNLKINLLGCARFAIEAGAILITPVLHAREAFEKMENSFGWDTDLPISYMFDEDHFFDTMAKDCPQLRMVDENDPSYNIPPKSEIQVVHPKHLIPVENGNVLIDPSLWRAAFDQHVEAIVTQNNLPAPTAENPIRMSFDDVAFSWPVRYDGDEFRSAFGHVARFPRHIRELSARALYNLYTKLGVDQSPGGPSRAAFLGAHVRTEADAQLESWTSFATQSQHIREQLEANQLGALYVATGTASDVERLRADLADVRVASPANDSTETVGVQVFQKWDILDEADVMIVDTLTWDQMALVDLDIMLRASRFVGIWESSWSWTIALKRHAWSELDPYDYDAHPLTYEDEYSILYGPIKAQPVIDPCMWL</sequence>
<dbReference type="CDD" id="cd11296">
    <property type="entry name" value="O-FucT_like"/>
    <property type="match status" value="1"/>
</dbReference>
<dbReference type="EMBL" id="JAWRVE010000008">
    <property type="protein sequence ID" value="KAL1880046.1"/>
    <property type="molecule type" value="Genomic_DNA"/>
</dbReference>
<dbReference type="Proteomes" id="UP001583177">
    <property type="component" value="Unassembled WGS sequence"/>
</dbReference>
<evidence type="ECO:0000256" key="4">
    <source>
        <dbReference type="SAM" id="Phobius"/>
    </source>
</evidence>
<evidence type="ECO:0000313" key="6">
    <source>
        <dbReference type="Proteomes" id="UP001583177"/>
    </source>
</evidence>
<evidence type="ECO:0000256" key="2">
    <source>
        <dbReference type="ARBA" id="ARBA00023253"/>
    </source>
</evidence>
<name>A0ABR3XWE9_9PEZI</name>
<dbReference type="InterPro" id="IPR019378">
    <property type="entry name" value="GDP-Fuc_O-FucTrfase"/>
</dbReference>
<protein>
    <submittedName>
        <fullName evidence="5">Inducible alternative oxidase 2</fullName>
    </submittedName>
</protein>
<organism evidence="5 6">
    <name type="scientific">Diaporthe australafricana</name>
    <dbReference type="NCBI Taxonomy" id="127596"/>
    <lineage>
        <taxon>Eukaryota</taxon>
        <taxon>Fungi</taxon>
        <taxon>Dikarya</taxon>
        <taxon>Ascomycota</taxon>
        <taxon>Pezizomycotina</taxon>
        <taxon>Sordariomycetes</taxon>
        <taxon>Sordariomycetidae</taxon>
        <taxon>Diaporthales</taxon>
        <taxon>Diaporthaceae</taxon>
        <taxon>Diaporthe</taxon>
    </lineage>
</organism>